<sequence>MAGAFGYADAMRAAPAITMITGTVDDGMPLSNLYDDQPGVRTRFNGSPVRFVVDFGASITAGLIILGNTTLDETGVVRFYGSLTDPTGFAAEIMNESVVTTNASFCRGQAALLLSADVSFRYLRIHIENAPGGVADVGFLAVFPTLRLNNGMAFGAFEGRLPTGTYDQNAFTGAEFPVPGLTAPRVARFTLPTLRTTEFYGTLRDMLDGLTIASNVAWVPETTLSALELNRRTLFGRLLNPGQEYGITRDRPLLGTTSFAIRERI</sequence>
<organism evidence="1 2">
    <name type="scientific">Falsiroseomonas tokyonensis</name>
    <dbReference type="NCBI Taxonomy" id="430521"/>
    <lineage>
        <taxon>Bacteria</taxon>
        <taxon>Pseudomonadati</taxon>
        <taxon>Pseudomonadota</taxon>
        <taxon>Alphaproteobacteria</taxon>
        <taxon>Acetobacterales</taxon>
        <taxon>Roseomonadaceae</taxon>
        <taxon>Falsiroseomonas</taxon>
    </lineage>
</organism>
<comment type="caution">
    <text evidence="1">The sequence shown here is derived from an EMBL/GenBank/DDBJ whole genome shotgun (WGS) entry which is preliminary data.</text>
</comment>
<gene>
    <name evidence="1" type="ORF">ACFOD3_23525</name>
</gene>
<evidence type="ECO:0000313" key="1">
    <source>
        <dbReference type="EMBL" id="MFC3002889.1"/>
    </source>
</evidence>
<keyword evidence="2" id="KW-1185">Reference proteome</keyword>
<dbReference type="RefSeq" id="WP_216839124.1">
    <property type="nucleotide sequence ID" value="NZ_JAFNJS010000008.1"/>
</dbReference>
<dbReference type="Proteomes" id="UP001595420">
    <property type="component" value="Unassembled WGS sequence"/>
</dbReference>
<protein>
    <recommendedName>
        <fullName evidence="3">F5/8 type C domain-containing protein</fullName>
    </recommendedName>
</protein>
<evidence type="ECO:0000313" key="2">
    <source>
        <dbReference type="Proteomes" id="UP001595420"/>
    </source>
</evidence>
<name>A0ABV7C1H5_9PROT</name>
<evidence type="ECO:0008006" key="3">
    <source>
        <dbReference type="Google" id="ProtNLM"/>
    </source>
</evidence>
<proteinExistence type="predicted"/>
<reference evidence="2" key="1">
    <citation type="journal article" date="2019" name="Int. J. Syst. Evol. Microbiol.">
        <title>The Global Catalogue of Microorganisms (GCM) 10K type strain sequencing project: providing services to taxonomists for standard genome sequencing and annotation.</title>
        <authorList>
            <consortium name="The Broad Institute Genomics Platform"/>
            <consortium name="The Broad Institute Genome Sequencing Center for Infectious Disease"/>
            <person name="Wu L."/>
            <person name="Ma J."/>
        </authorList>
    </citation>
    <scope>NUCLEOTIDE SEQUENCE [LARGE SCALE GENOMIC DNA]</scope>
    <source>
        <strain evidence="2">CGMCC 1.16855</strain>
    </source>
</reference>
<dbReference type="EMBL" id="JBHRSB010000008">
    <property type="protein sequence ID" value="MFC3002889.1"/>
    <property type="molecule type" value="Genomic_DNA"/>
</dbReference>
<accession>A0ABV7C1H5</accession>